<gene>
    <name evidence="2" type="ORF">P8C59_006601</name>
</gene>
<keyword evidence="3" id="KW-1185">Reference proteome</keyword>
<proteinExistence type="predicted"/>
<organism evidence="2 3">
    <name type="scientific">Phyllachora maydis</name>
    <dbReference type="NCBI Taxonomy" id="1825666"/>
    <lineage>
        <taxon>Eukaryota</taxon>
        <taxon>Fungi</taxon>
        <taxon>Dikarya</taxon>
        <taxon>Ascomycota</taxon>
        <taxon>Pezizomycotina</taxon>
        <taxon>Sordariomycetes</taxon>
        <taxon>Sordariomycetidae</taxon>
        <taxon>Phyllachorales</taxon>
        <taxon>Phyllachoraceae</taxon>
        <taxon>Phyllachora</taxon>
    </lineage>
</organism>
<evidence type="ECO:0000256" key="1">
    <source>
        <dbReference type="SAM" id="MobiDB-lite"/>
    </source>
</evidence>
<feature type="region of interest" description="Disordered" evidence="1">
    <location>
        <begin position="223"/>
        <end position="304"/>
    </location>
</feature>
<dbReference type="Proteomes" id="UP001217918">
    <property type="component" value="Unassembled WGS sequence"/>
</dbReference>
<dbReference type="AlphaFoldDB" id="A0AAD9I7Z9"/>
<sequence>MSRIVAMMLSPLAATTRRKAASRLLAALLTHLPQRHLTPDSRGLLDRTAVLVHDREAMFASCLHPYRSSNGRYNPTVLPFLVRRFPDDQGVEILRANLRSVASTGGGGYQQNPGDEEGLNGLLSEWQPAGGTDAAAASGAASLGAAAGCSSGEEQDTTASSRDGMAANTDSMDVDSAPTETSAPQGGFNFVGRPVVPLIEESMQSVGEASQTPLHADAPVSLKRKAEAPEQPGSPKRIDKGKAVDATVAPVPVARSALSMNNDADADADSDSDSESSVSVQIDMTMDDDDDDDDEDEDGDSDEA</sequence>
<evidence type="ECO:0000313" key="2">
    <source>
        <dbReference type="EMBL" id="KAK2072230.1"/>
    </source>
</evidence>
<reference evidence="2" key="1">
    <citation type="journal article" date="2023" name="Mol. Plant Microbe Interact.">
        <title>Elucidating the Obligate Nature and Biological Capacity of an Invasive Fungal Corn Pathogen.</title>
        <authorList>
            <person name="MacCready J.S."/>
            <person name="Roggenkamp E.M."/>
            <person name="Gdanetz K."/>
            <person name="Chilvers M.I."/>
        </authorList>
    </citation>
    <scope>NUCLEOTIDE SEQUENCE</scope>
    <source>
        <strain evidence="2">PM02</strain>
    </source>
</reference>
<feature type="compositionally biased region" description="Acidic residues" evidence="1">
    <location>
        <begin position="285"/>
        <end position="304"/>
    </location>
</feature>
<feature type="compositionally biased region" description="Low complexity" evidence="1">
    <location>
        <begin position="244"/>
        <end position="254"/>
    </location>
</feature>
<evidence type="ECO:0000313" key="3">
    <source>
        <dbReference type="Proteomes" id="UP001217918"/>
    </source>
</evidence>
<accession>A0AAD9I7Z9</accession>
<feature type="compositionally biased region" description="Acidic residues" evidence="1">
    <location>
        <begin position="264"/>
        <end position="274"/>
    </location>
</feature>
<protein>
    <submittedName>
        <fullName evidence="2">Uncharacterized protein</fullName>
    </submittedName>
</protein>
<comment type="caution">
    <text evidence="2">The sequence shown here is derived from an EMBL/GenBank/DDBJ whole genome shotgun (WGS) entry which is preliminary data.</text>
</comment>
<dbReference type="EMBL" id="JAQQPM010000006">
    <property type="protein sequence ID" value="KAK2072230.1"/>
    <property type="molecule type" value="Genomic_DNA"/>
</dbReference>
<feature type="region of interest" description="Disordered" evidence="1">
    <location>
        <begin position="103"/>
        <end position="189"/>
    </location>
</feature>
<feature type="compositionally biased region" description="Low complexity" evidence="1">
    <location>
        <begin position="129"/>
        <end position="152"/>
    </location>
</feature>
<name>A0AAD9I7Z9_9PEZI</name>